<feature type="region of interest" description="Disordered" evidence="1">
    <location>
        <begin position="774"/>
        <end position="827"/>
    </location>
</feature>
<proteinExistence type="predicted"/>
<evidence type="ECO:0000256" key="3">
    <source>
        <dbReference type="SAM" id="SignalP"/>
    </source>
</evidence>
<dbReference type="EMBL" id="JAEHOD010000054">
    <property type="protein sequence ID" value="KAG2435062.1"/>
    <property type="molecule type" value="Genomic_DNA"/>
</dbReference>
<feature type="domain" description="Pherophorin" evidence="4">
    <location>
        <begin position="61"/>
        <end position="208"/>
    </location>
</feature>
<dbReference type="Pfam" id="PF12499">
    <property type="entry name" value="DUF3707"/>
    <property type="match status" value="2"/>
</dbReference>
<feature type="transmembrane region" description="Helical" evidence="2">
    <location>
        <begin position="740"/>
        <end position="763"/>
    </location>
</feature>
<dbReference type="OrthoDB" id="531844at2759"/>
<evidence type="ECO:0000256" key="1">
    <source>
        <dbReference type="SAM" id="MobiDB-lite"/>
    </source>
</evidence>
<feature type="compositionally biased region" description="Gly residues" evidence="1">
    <location>
        <begin position="818"/>
        <end position="827"/>
    </location>
</feature>
<evidence type="ECO:0000313" key="6">
    <source>
        <dbReference type="Proteomes" id="UP000613740"/>
    </source>
</evidence>
<accession>A0A835T112</accession>
<evidence type="ECO:0000259" key="4">
    <source>
        <dbReference type="Pfam" id="PF12499"/>
    </source>
</evidence>
<gene>
    <name evidence="5" type="ORF">HYH02_012059</name>
</gene>
<sequence>MRIRALLVLCGLCLAAAGVSAQSGLEFVPRFTRLLKQDLSSVASYLLPTEQPTLCANNNGNCCQADSYASPYGLTYVNSTQQLFGGRTYTTFFYQFHSNHFCNTNLDDAQCCTASADNIWVDVDPTLKVKYVSFNGQRLANTEQGEYGLKLGSVNLRVDDAKNSIPVAVTVEGAADSLCPPPGLAPVPGLCELVVQGATSSNPNACCPATITVSNLQSNFVPPAGSAFQCSASLDNSPFKLEFEGVSAPQTVAGQQYVSYNFRLVATGSCRADGVHDCCHAQLSYLDMKVTDLGITAVQLDGKSVGFSTSSWNEPNSASYRSLVVDNLNLVADDLGAVGLPLTVTVRLSADNAAGKDLCDASSDPTQGGCAYYLHSEDGFCCPSGLALPSTVVPPGPPGTCNPATNVPASDASMSLAYYEKTCGSSSTTFNFLLANHNDANCKYGYCADVCSWSLYLDPSVASQVAVGHELAVNNGKQVITPGNVATGTPAALTFTYGPAGASTTNFYVTLPASAKSLSGLCARNALPGQGNKACAALVRSKNVYTMVFFDETDVFIKPADGSSCTAGSPPPAPACSNAKPLADSCLAVRSARYNTMSTSAVFDFALVPADASATCVPPSPPGRNVNVQIQLSAAAVDQISTRGQVRPKTNLALDRTSGATWTVTSTTPATSLAFEMQGPLSLSDVCRQGVSPDQPANSCVVEVTGDNGCFRGYVAASADGRLVWVSEQESRSRGVDAAVVVPAVVVPAVVLLLALLVLAAWYRRRRSQKYATSVSSGSAGDLSRPLAAGSTAGSLRDDLSVPSASPSDVHIRVPGASQGGAAPGGR</sequence>
<evidence type="ECO:0000313" key="5">
    <source>
        <dbReference type="EMBL" id="KAG2435062.1"/>
    </source>
</evidence>
<organism evidence="5 6">
    <name type="scientific">Chlamydomonas schloesseri</name>
    <dbReference type="NCBI Taxonomy" id="2026947"/>
    <lineage>
        <taxon>Eukaryota</taxon>
        <taxon>Viridiplantae</taxon>
        <taxon>Chlorophyta</taxon>
        <taxon>core chlorophytes</taxon>
        <taxon>Chlorophyceae</taxon>
        <taxon>CS clade</taxon>
        <taxon>Chlamydomonadales</taxon>
        <taxon>Chlamydomonadaceae</taxon>
        <taxon>Chlamydomonas</taxon>
    </lineage>
</organism>
<evidence type="ECO:0000256" key="2">
    <source>
        <dbReference type="SAM" id="Phobius"/>
    </source>
</evidence>
<feature type="chain" id="PRO_5032460495" description="Pherophorin domain-containing protein" evidence="3">
    <location>
        <begin position="22"/>
        <end position="827"/>
    </location>
</feature>
<keyword evidence="2" id="KW-0812">Transmembrane</keyword>
<feature type="signal peptide" evidence="3">
    <location>
        <begin position="1"/>
        <end position="21"/>
    </location>
</feature>
<dbReference type="Proteomes" id="UP000613740">
    <property type="component" value="Unassembled WGS sequence"/>
</dbReference>
<keyword evidence="6" id="KW-1185">Reference proteome</keyword>
<name>A0A835T112_9CHLO</name>
<protein>
    <recommendedName>
        <fullName evidence="4">Pherophorin domain-containing protein</fullName>
    </recommendedName>
</protein>
<keyword evidence="3" id="KW-0732">Signal</keyword>
<keyword evidence="2" id="KW-0472">Membrane</keyword>
<dbReference type="AlphaFoldDB" id="A0A835T112"/>
<feature type="domain" description="Pherophorin" evidence="4">
    <location>
        <begin position="228"/>
        <end position="383"/>
    </location>
</feature>
<comment type="caution">
    <text evidence="5">The sequence shown here is derived from an EMBL/GenBank/DDBJ whole genome shotgun (WGS) entry which is preliminary data.</text>
</comment>
<dbReference type="InterPro" id="IPR024616">
    <property type="entry name" value="Pherophorin"/>
</dbReference>
<reference evidence="5" key="1">
    <citation type="journal article" date="2020" name="bioRxiv">
        <title>Comparative genomics of Chlamydomonas.</title>
        <authorList>
            <person name="Craig R.J."/>
            <person name="Hasan A.R."/>
            <person name="Ness R.W."/>
            <person name="Keightley P.D."/>
        </authorList>
    </citation>
    <scope>NUCLEOTIDE SEQUENCE</scope>
    <source>
        <strain evidence="5">CCAP 11/173</strain>
    </source>
</reference>
<keyword evidence="2" id="KW-1133">Transmembrane helix</keyword>